<dbReference type="EMBL" id="CP094984">
    <property type="protein sequence ID" value="UON91057.1"/>
    <property type="molecule type" value="Genomic_DNA"/>
</dbReference>
<dbReference type="AlphaFoldDB" id="A0A9X1M5W2"/>
<dbReference type="Proteomes" id="UP000829758">
    <property type="component" value="Chromosome"/>
</dbReference>
<evidence type="ECO:0000313" key="1">
    <source>
        <dbReference type="EMBL" id="MCC3271147.1"/>
    </source>
</evidence>
<accession>A0A9X1M5W2</accession>
<dbReference type="RefSeq" id="WP_227927622.1">
    <property type="nucleotide sequence ID" value="NZ_CP094984.1"/>
</dbReference>
<sequence length="364" mass="40650">MNSSDTLICNLEAPVHEILIQLKHKKYPFIELMDEANALAGRTILAAAHKDPGIKELIVKLAREGYYVYKQADEAVRFVYEYHIDKLWHSIKNGDFQVSDEGVVYKLHKPTVSGRARNLVVVFSSISADIFGTGLSRYFTQNFKSIQKYLPGDTAVLRVADIGGVVGSFYLDTVFVPQNTKRINGLIETVRTDLDLKKTSVITYGASKGATGALAHALIGDYRCVCVEPVINDHYYETKFGDTHFTADGLFAEKKEDTFSRMLEQHKRDTLSRPGIPNVNFVVVYSAQSPQSPYIREILGSRIAADTSLIDFRHPSISDHPDVSPQSLNLISMYLNMMCYGYPASSSGHFALECYPQQLEQTGS</sequence>
<name>A0A9X1M5W2_9MICC</name>
<evidence type="ECO:0000313" key="3">
    <source>
        <dbReference type="Proteomes" id="UP000829758"/>
    </source>
</evidence>
<gene>
    <name evidence="1" type="ORF">LJ755_00165</name>
    <name evidence="2" type="ORF">MUK71_10520</name>
</gene>
<dbReference type="Proteomes" id="UP001155145">
    <property type="component" value="Unassembled WGS sequence"/>
</dbReference>
<proteinExistence type="predicted"/>
<organism evidence="1 4">
    <name type="scientific">Arthrobacter zhangbolii</name>
    <dbReference type="NCBI Taxonomy" id="2886936"/>
    <lineage>
        <taxon>Bacteria</taxon>
        <taxon>Bacillati</taxon>
        <taxon>Actinomycetota</taxon>
        <taxon>Actinomycetes</taxon>
        <taxon>Micrococcales</taxon>
        <taxon>Micrococcaceae</taxon>
        <taxon>Arthrobacter</taxon>
    </lineage>
</organism>
<dbReference type="EMBL" id="JAJFZT010000001">
    <property type="protein sequence ID" value="MCC3271147.1"/>
    <property type="molecule type" value="Genomic_DNA"/>
</dbReference>
<evidence type="ECO:0000313" key="4">
    <source>
        <dbReference type="Proteomes" id="UP001155145"/>
    </source>
</evidence>
<keyword evidence="3" id="KW-1185">Reference proteome</keyword>
<protein>
    <submittedName>
        <fullName evidence="1">XcbB/CpsF family capsular polysaccharide biosynthesis protein</fullName>
    </submittedName>
</protein>
<evidence type="ECO:0000313" key="2">
    <source>
        <dbReference type="EMBL" id="UON91057.1"/>
    </source>
</evidence>
<reference evidence="1" key="1">
    <citation type="submission" date="2021-10" db="EMBL/GenBank/DDBJ databases">
        <title>Novel species in genus Arthrobacter.</title>
        <authorList>
            <person name="Liu Y."/>
        </authorList>
    </citation>
    <scope>NUCLEOTIDE SEQUENCE</scope>
    <source>
        <strain evidence="1">Zg-Y462</strain>
        <strain evidence="3">zg-Y462</strain>
    </source>
</reference>
<dbReference type="NCBIfam" id="NF033892">
    <property type="entry name" value="XcbB_CpsF_sero"/>
    <property type="match status" value="1"/>
</dbReference>